<dbReference type="AlphaFoldDB" id="A0A6J7TCE0"/>
<accession>A0A6J7TCE0</accession>
<reference evidence="1" key="1">
    <citation type="submission" date="2020-05" db="EMBL/GenBank/DDBJ databases">
        <authorList>
            <person name="Chiriac C."/>
            <person name="Salcher M."/>
            <person name="Ghai R."/>
            <person name="Kavagutti S V."/>
        </authorList>
    </citation>
    <scope>NUCLEOTIDE SEQUENCE</scope>
</reference>
<dbReference type="EMBL" id="CAFBQI010000081">
    <property type="protein sequence ID" value="CAB5050993.1"/>
    <property type="molecule type" value="Genomic_DNA"/>
</dbReference>
<sequence length="52" mass="5556">MYLPTAAPVFRLKVLEPVAAVSVIVTGAPLRTVVDDALTPRPTFVQAVTYSL</sequence>
<name>A0A6J7TCE0_9ZZZZ</name>
<protein>
    <submittedName>
        <fullName evidence="1">Unannotated protein</fullName>
    </submittedName>
</protein>
<evidence type="ECO:0000313" key="1">
    <source>
        <dbReference type="EMBL" id="CAB5050993.1"/>
    </source>
</evidence>
<gene>
    <name evidence="1" type="ORF">UFOPK4303_00954</name>
</gene>
<proteinExistence type="predicted"/>
<organism evidence="1">
    <name type="scientific">freshwater metagenome</name>
    <dbReference type="NCBI Taxonomy" id="449393"/>
    <lineage>
        <taxon>unclassified sequences</taxon>
        <taxon>metagenomes</taxon>
        <taxon>ecological metagenomes</taxon>
    </lineage>
</organism>